<keyword evidence="1 3" id="KW-0863">Zinc-finger</keyword>
<dbReference type="SMART" id="SM00184">
    <property type="entry name" value="RING"/>
    <property type="match status" value="2"/>
</dbReference>
<dbReference type="Pfam" id="PF13639">
    <property type="entry name" value="zf-RING_2"/>
    <property type="match status" value="2"/>
</dbReference>
<accession>A0A7I8WCA5</accession>
<dbReference type="Pfam" id="PF00612">
    <property type="entry name" value="IQ"/>
    <property type="match status" value="1"/>
</dbReference>
<keyword evidence="6" id="KW-1185">Reference proteome</keyword>
<evidence type="ECO:0000259" key="4">
    <source>
        <dbReference type="PROSITE" id="PS50089"/>
    </source>
</evidence>
<gene>
    <name evidence="5" type="ORF">DGYR_LOCUS13062</name>
</gene>
<dbReference type="PANTHER" id="PTHR14991:SF0">
    <property type="entry name" value="RING FINGER PROTEIN 32"/>
    <property type="match status" value="1"/>
</dbReference>
<dbReference type="PROSITE" id="PS50089">
    <property type="entry name" value="ZF_RING_2"/>
    <property type="match status" value="2"/>
</dbReference>
<dbReference type="EMBL" id="CAJFCJ010000028">
    <property type="protein sequence ID" value="CAD5125729.1"/>
    <property type="molecule type" value="Genomic_DNA"/>
</dbReference>
<keyword evidence="1 3" id="KW-0479">Metal-binding</keyword>
<evidence type="ECO:0000256" key="2">
    <source>
        <dbReference type="ARBA" id="ARBA00022833"/>
    </source>
</evidence>
<dbReference type="OrthoDB" id="8062037at2759"/>
<dbReference type="InterPro" id="IPR013083">
    <property type="entry name" value="Znf_RING/FYVE/PHD"/>
</dbReference>
<dbReference type="InterPro" id="IPR001841">
    <property type="entry name" value="Znf_RING"/>
</dbReference>
<dbReference type="AlphaFoldDB" id="A0A7I8WCA5"/>
<dbReference type="PANTHER" id="PTHR14991">
    <property type="entry name" value="RING FINGER PROTEIN 32"/>
    <property type="match status" value="1"/>
</dbReference>
<evidence type="ECO:0000313" key="5">
    <source>
        <dbReference type="EMBL" id="CAD5125729.1"/>
    </source>
</evidence>
<dbReference type="InterPro" id="IPR000048">
    <property type="entry name" value="IQ_motif_EF-hand-BS"/>
</dbReference>
<feature type="domain" description="RING-type" evidence="4">
    <location>
        <begin position="286"/>
        <end position="329"/>
    </location>
</feature>
<name>A0A7I8WCA5_9ANNE</name>
<dbReference type="PROSITE" id="PS50096">
    <property type="entry name" value="IQ"/>
    <property type="match status" value="1"/>
</dbReference>
<feature type="domain" description="RING-type" evidence="4">
    <location>
        <begin position="119"/>
        <end position="162"/>
    </location>
</feature>
<dbReference type="CDD" id="cd16677">
    <property type="entry name" value="RING-H2_RNF32_rpt1"/>
    <property type="match status" value="1"/>
</dbReference>
<protein>
    <submittedName>
        <fullName evidence="5">DgyrCDS13938</fullName>
    </submittedName>
</protein>
<dbReference type="CDD" id="cd16678">
    <property type="entry name" value="RING-H2_RNF32_rpt2"/>
    <property type="match status" value="1"/>
</dbReference>
<organism evidence="5 6">
    <name type="scientific">Dimorphilus gyrociliatus</name>
    <dbReference type="NCBI Taxonomy" id="2664684"/>
    <lineage>
        <taxon>Eukaryota</taxon>
        <taxon>Metazoa</taxon>
        <taxon>Spiralia</taxon>
        <taxon>Lophotrochozoa</taxon>
        <taxon>Annelida</taxon>
        <taxon>Polychaeta</taxon>
        <taxon>Polychaeta incertae sedis</taxon>
        <taxon>Dinophilidae</taxon>
        <taxon>Dimorphilus</taxon>
    </lineage>
</organism>
<dbReference type="SUPFAM" id="SSF57850">
    <property type="entry name" value="RING/U-box"/>
    <property type="match status" value="2"/>
</dbReference>
<evidence type="ECO:0000256" key="1">
    <source>
        <dbReference type="ARBA" id="ARBA00022771"/>
    </source>
</evidence>
<dbReference type="InterPro" id="IPR042862">
    <property type="entry name" value="RNF32"/>
</dbReference>
<proteinExistence type="predicted"/>
<reference evidence="5 6" key="1">
    <citation type="submission" date="2020-08" db="EMBL/GenBank/DDBJ databases">
        <authorList>
            <person name="Hejnol A."/>
        </authorList>
    </citation>
    <scope>NUCLEOTIDE SEQUENCE [LARGE SCALE GENOMIC DNA]</scope>
</reference>
<evidence type="ECO:0000256" key="3">
    <source>
        <dbReference type="PROSITE-ProRule" id="PRU00175"/>
    </source>
</evidence>
<dbReference type="Proteomes" id="UP000549394">
    <property type="component" value="Unassembled WGS sequence"/>
</dbReference>
<keyword evidence="2" id="KW-0862">Zinc</keyword>
<dbReference type="GO" id="GO:0008270">
    <property type="term" value="F:zinc ion binding"/>
    <property type="evidence" value="ECO:0007669"/>
    <property type="project" value="UniProtKB-KW"/>
</dbReference>
<evidence type="ECO:0000313" key="6">
    <source>
        <dbReference type="Proteomes" id="UP000549394"/>
    </source>
</evidence>
<dbReference type="Gene3D" id="3.30.40.10">
    <property type="entry name" value="Zinc/RING finger domain, C3HC4 (zinc finger)"/>
    <property type="match status" value="2"/>
</dbReference>
<sequence length="339" mass="39656">MNSKANKSQSSMALAAVAFQDHILKNMTIGNKVDRKRFTVPNKTKKKKIEAVVDTGLKKKQQAIPKEKEKEYVIDAKPQAPTLAQKLGLIEYETNYLTEKDWEQVKGKSNEREDHKQGCPICKENFDCEREQVLLSCSHVFHRQCLTAFERFSGKQCCPMCRKEKYQKRVIYEGARYHRHFSATKIQATWKMYKVRRWYRKLRESIPPKDTVLRKKFFEDKLSELTRNVVNEIDSRATNSLLNEIDENLSQSRSIFQQFDRAVYGATDEEWNIIQVKALERKETDCPICLTKLCDKKTLLLSCSHVFHFTCLGAFESFSDGQKNCPVCRSSYKKRPFYN</sequence>
<comment type="caution">
    <text evidence="5">The sequence shown here is derived from an EMBL/GenBank/DDBJ whole genome shotgun (WGS) entry which is preliminary data.</text>
</comment>